<proteinExistence type="predicted"/>
<dbReference type="OrthoDB" id="10622055at2759"/>
<sequence>MKFSEKFKILSEISNHYLVSVKGLNVIHECLFHYEKYLKEFNDEKNMDQSQMKEFNDEKKSQKRNKRLTFGYTCFDDDDECGDEYDDEHSNRSKQNSMNFNISQEEHSFIYCAQIIPYFAYCPQVHDLLRKEDDNYAISPLFLIRLKRIPSSYLHLSQQQSLPQNDILLQHDMENSDSTFHATLSDSSLLHIHPLEEKFKILSEISNHYLVSVKGLNVIHECLFHYEKYLKEFNDEKNMDQSQMKEFNDEKKSQKRNKRLTFGYTCFDDDDECGDEYDDEHSNRSKQNSMNFNISQEEHSFIYCAQIIPYFAYCPQVHDLLRKEDDNYAISPLFLIRLKRIPSSYLHLSQQQSLPQNDILLQHDMENSDSTFHATLSDSSLLHIHPLEGKHTCNEDFIYLKFEYPHYSTTMALLDCEILKWQQSKSSFEFWDCMYEHLRNSFLSKHGNSSKMSTKKNNNTSFTPVASRFENAQLVLRTLSFDPKFKIAGETFQTFHEKDRTFFFHSKFFERLSGRRNNPYLVLFDDETDKKCKQVKSFFHLPEYLLTFRMSYNLKHGPYFISSKLAQQVMPKIGNFNEGSTPPSLFRIVCNNKLGYLLTSNDQEGKYGQSLYNYLKAQVKELFQDNKKKHDPRRMSEFVDLFWNVLPFLNHQEESNQVNPLNNESEFRLIVIPEYTHQKCHVSIPFNDDLFNQVCEVFHQSPCAFFVDSMFLKLNERGWIFEKTLFTNTNTTKSSTDSSQQQQQQQHSEFGKVYKTNSKSALKELFWYQVTQIQLKVRVNQE</sequence>
<dbReference type="VEuPathDB" id="AmoebaDB:FDP41_008071"/>
<feature type="region of interest" description="Disordered" evidence="1">
    <location>
        <begin position="731"/>
        <end position="750"/>
    </location>
</feature>
<protein>
    <submittedName>
        <fullName evidence="2">Uncharacterized protein</fullName>
    </submittedName>
</protein>
<feature type="compositionally biased region" description="Low complexity" evidence="1">
    <location>
        <begin position="731"/>
        <end position="748"/>
    </location>
</feature>
<dbReference type="EMBL" id="VFQX01000059">
    <property type="protein sequence ID" value="KAF0973644.1"/>
    <property type="molecule type" value="Genomic_DNA"/>
</dbReference>
<gene>
    <name evidence="2" type="ORF">FDP41_008071</name>
</gene>
<evidence type="ECO:0000256" key="1">
    <source>
        <dbReference type="SAM" id="MobiDB-lite"/>
    </source>
</evidence>
<dbReference type="RefSeq" id="XP_044558357.1">
    <property type="nucleotide sequence ID" value="XM_044711885.1"/>
</dbReference>
<evidence type="ECO:0000313" key="2">
    <source>
        <dbReference type="EMBL" id="KAF0973644.1"/>
    </source>
</evidence>
<evidence type="ECO:0000313" key="3">
    <source>
        <dbReference type="Proteomes" id="UP000444721"/>
    </source>
</evidence>
<dbReference type="VEuPathDB" id="AmoebaDB:NF0054060"/>
<comment type="caution">
    <text evidence="2">The sequence shown here is derived from an EMBL/GenBank/DDBJ whole genome shotgun (WGS) entry which is preliminary data.</text>
</comment>
<name>A0A6A5BHW2_NAEFO</name>
<organism evidence="2 3">
    <name type="scientific">Naegleria fowleri</name>
    <name type="common">Brain eating amoeba</name>
    <dbReference type="NCBI Taxonomy" id="5763"/>
    <lineage>
        <taxon>Eukaryota</taxon>
        <taxon>Discoba</taxon>
        <taxon>Heterolobosea</taxon>
        <taxon>Tetramitia</taxon>
        <taxon>Eutetramitia</taxon>
        <taxon>Vahlkampfiidae</taxon>
        <taxon>Naegleria</taxon>
    </lineage>
</organism>
<dbReference type="VEuPathDB" id="AmoebaDB:NfTy_009720"/>
<keyword evidence="3" id="KW-1185">Reference proteome</keyword>
<reference evidence="2 3" key="1">
    <citation type="journal article" date="2019" name="Sci. Rep.">
        <title>Nanopore sequencing improves the draft genome of the human pathogenic amoeba Naegleria fowleri.</title>
        <authorList>
            <person name="Liechti N."/>
            <person name="Schurch N."/>
            <person name="Bruggmann R."/>
            <person name="Wittwer M."/>
        </authorList>
    </citation>
    <scope>NUCLEOTIDE SEQUENCE [LARGE SCALE GENOMIC DNA]</scope>
    <source>
        <strain evidence="2 3">ATCC 30894</strain>
    </source>
</reference>
<accession>A0A6A5BHW2</accession>
<dbReference type="Proteomes" id="UP000444721">
    <property type="component" value="Unassembled WGS sequence"/>
</dbReference>
<dbReference type="AlphaFoldDB" id="A0A6A5BHW2"/>
<dbReference type="GeneID" id="68115289"/>